<proteinExistence type="predicted"/>
<sequence>MDHDRGVELRFPRSFAGPARGGRLIHFFNYRS</sequence>
<organism evidence="1">
    <name type="scientific">Rhizophora mucronata</name>
    <name type="common">Asiatic mangrove</name>
    <dbReference type="NCBI Taxonomy" id="61149"/>
    <lineage>
        <taxon>Eukaryota</taxon>
        <taxon>Viridiplantae</taxon>
        <taxon>Streptophyta</taxon>
        <taxon>Embryophyta</taxon>
        <taxon>Tracheophyta</taxon>
        <taxon>Spermatophyta</taxon>
        <taxon>Magnoliopsida</taxon>
        <taxon>eudicotyledons</taxon>
        <taxon>Gunneridae</taxon>
        <taxon>Pentapetalae</taxon>
        <taxon>rosids</taxon>
        <taxon>fabids</taxon>
        <taxon>Malpighiales</taxon>
        <taxon>Rhizophoraceae</taxon>
        <taxon>Rhizophora</taxon>
    </lineage>
</organism>
<evidence type="ECO:0000313" key="1">
    <source>
        <dbReference type="EMBL" id="MBX54942.1"/>
    </source>
</evidence>
<dbReference type="EMBL" id="GGEC01074458">
    <property type="protein sequence ID" value="MBX54942.1"/>
    <property type="molecule type" value="Transcribed_RNA"/>
</dbReference>
<accession>A0A2P2PJQ8</accession>
<dbReference type="AlphaFoldDB" id="A0A2P2PJQ8"/>
<reference evidence="1" key="1">
    <citation type="submission" date="2018-02" db="EMBL/GenBank/DDBJ databases">
        <title>Rhizophora mucronata_Transcriptome.</title>
        <authorList>
            <person name="Meera S.P."/>
            <person name="Sreeshan A."/>
            <person name="Augustine A."/>
        </authorList>
    </citation>
    <scope>NUCLEOTIDE SEQUENCE</scope>
    <source>
        <tissue evidence="1">Leaf</tissue>
    </source>
</reference>
<name>A0A2P2PJQ8_RHIMU</name>
<protein>
    <submittedName>
        <fullName evidence="1">Uncharacterized protein</fullName>
    </submittedName>
</protein>